<dbReference type="Gene3D" id="3.80.10.10">
    <property type="entry name" value="Ribonuclease Inhibitor"/>
    <property type="match status" value="2"/>
</dbReference>
<accession>A0AAD8M9F2</accession>
<dbReference type="GO" id="GO:0051707">
    <property type="term" value="P:response to other organism"/>
    <property type="evidence" value="ECO:0007669"/>
    <property type="project" value="UniProtKB-ARBA"/>
</dbReference>
<evidence type="ECO:0000259" key="7">
    <source>
        <dbReference type="Pfam" id="PF18052"/>
    </source>
</evidence>
<dbReference type="FunFam" id="3.40.50.300:FF:001091">
    <property type="entry name" value="Probable disease resistance protein At1g61300"/>
    <property type="match status" value="1"/>
</dbReference>
<keyword evidence="11" id="KW-1185">Reference proteome</keyword>
<gene>
    <name evidence="10" type="ORF">POM88_040033</name>
</gene>
<dbReference type="Pfam" id="PF00931">
    <property type="entry name" value="NB-ARC"/>
    <property type="match status" value="1"/>
</dbReference>
<dbReference type="PANTHER" id="PTHR36766">
    <property type="entry name" value="PLANT BROAD-SPECTRUM MILDEW RESISTANCE PROTEIN RPW8"/>
    <property type="match status" value="1"/>
</dbReference>
<evidence type="ECO:0000313" key="10">
    <source>
        <dbReference type="EMBL" id="KAK1364472.1"/>
    </source>
</evidence>
<dbReference type="Pfam" id="PF18052">
    <property type="entry name" value="Rx_N"/>
    <property type="match status" value="1"/>
</dbReference>
<evidence type="ECO:0000256" key="1">
    <source>
        <dbReference type="ARBA" id="ARBA00022614"/>
    </source>
</evidence>
<feature type="domain" description="Disease resistance protein winged helix" evidence="8">
    <location>
        <begin position="392"/>
        <end position="450"/>
    </location>
</feature>
<keyword evidence="3" id="KW-0547">Nucleotide-binding</keyword>
<keyword evidence="4" id="KW-0611">Plant defense</keyword>
<reference evidence="10" key="2">
    <citation type="submission" date="2023-05" db="EMBL/GenBank/DDBJ databases">
        <authorList>
            <person name="Schelkunov M.I."/>
        </authorList>
    </citation>
    <scope>NUCLEOTIDE SEQUENCE</scope>
    <source>
        <strain evidence="10">Hsosn_3</strain>
        <tissue evidence="10">Leaf</tissue>
    </source>
</reference>
<evidence type="ECO:0000259" key="9">
    <source>
        <dbReference type="Pfam" id="PF25019"/>
    </source>
</evidence>
<comment type="caution">
    <text evidence="10">The sequence shown here is derived from an EMBL/GenBank/DDBJ whole genome shotgun (WGS) entry which is preliminary data.</text>
</comment>
<feature type="domain" description="Disease resistance N-terminal" evidence="7">
    <location>
        <begin position="11"/>
        <end position="97"/>
    </location>
</feature>
<evidence type="ECO:0000256" key="2">
    <source>
        <dbReference type="ARBA" id="ARBA00022737"/>
    </source>
</evidence>
<dbReference type="InterPro" id="IPR041118">
    <property type="entry name" value="Rx_N"/>
</dbReference>
<dbReference type="GO" id="GO:0005524">
    <property type="term" value="F:ATP binding"/>
    <property type="evidence" value="ECO:0007669"/>
    <property type="project" value="UniProtKB-KW"/>
</dbReference>
<dbReference type="Pfam" id="PF25019">
    <property type="entry name" value="LRR_R13L1-DRL21"/>
    <property type="match status" value="2"/>
</dbReference>
<organism evidence="10 11">
    <name type="scientific">Heracleum sosnowskyi</name>
    <dbReference type="NCBI Taxonomy" id="360622"/>
    <lineage>
        <taxon>Eukaryota</taxon>
        <taxon>Viridiplantae</taxon>
        <taxon>Streptophyta</taxon>
        <taxon>Embryophyta</taxon>
        <taxon>Tracheophyta</taxon>
        <taxon>Spermatophyta</taxon>
        <taxon>Magnoliopsida</taxon>
        <taxon>eudicotyledons</taxon>
        <taxon>Gunneridae</taxon>
        <taxon>Pentapetalae</taxon>
        <taxon>asterids</taxon>
        <taxon>campanulids</taxon>
        <taxon>Apiales</taxon>
        <taxon>Apiaceae</taxon>
        <taxon>Apioideae</taxon>
        <taxon>apioid superclade</taxon>
        <taxon>Tordylieae</taxon>
        <taxon>Tordyliinae</taxon>
        <taxon>Heracleum</taxon>
    </lineage>
</organism>
<feature type="domain" description="NB-ARC" evidence="6">
    <location>
        <begin position="174"/>
        <end position="340"/>
    </location>
</feature>
<keyword evidence="1" id="KW-0433">Leucine-rich repeat</keyword>
<evidence type="ECO:0000313" key="11">
    <source>
        <dbReference type="Proteomes" id="UP001237642"/>
    </source>
</evidence>
<feature type="domain" description="R13L1/DRL21-like LRR repeat region" evidence="9">
    <location>
        <begin position="944"/>
        <end position="1000"/>
    </location>
</feature>
<dbReference type="Pfam" id="PF23559">
    <property type="entry name" value="WHD_DRP"/>
    <property type="match status" value="1"/>
</dbReference>
<dbReference type="GO" id="GO:0006952">
    <property type="term" value="P:defense response"/>
    <property type="evidence" value="ECO:0007669"/>
    <property type="project" value="UniProtKB-KW"/>
</dbReference>
<dbReference type="InterPro" id="IPR032675">
    <property type="entry name" value="LRR_dom_sf"/>
</dbReference>
<evidence type="ECO:0000256" key="4">
    <source>
        <dbReference type="ARBA" id="ARBA00022821"/>
    </source>
</evidence>
<dbReference type="InterPro" id="IPR027417">
    <property type="entry name" value="P-loop_NTPase"/>
</dbReference>
<feature type="domain" description="R13L1/DRL21-like LRR repeat region" evidence="9">
    <location>
        <begin position="623"/>
        <end position="749"/>
    </location>
</feature>
<dbReference type="InterPro" id="IPR056789">
    <property type="entry name" value="LRR_R13L1-DRL21"/>
</dbReference>
<evidence type="ECO:0000256" key="3">
    <source>
        <dbReference type="ARBA" id="ARBA00022741"/>
    </source>
</evidence>
<dbReference type="InterPro" id="IPR058922">
    <property type="entry name" value="WHD_DRP"/>
</dbReference>
<dbReference type="PANTHER" id="PTHR36766:SF70">
    <property type="entry name" value="DISEASE RESISTANCE PROTEIN RGA4"/>
    <property type="match status" value="1"/>
</dbReference>
<sequence>MGDAFVADLASALVRKLVSLATQEVIQAWNLYDDLLTLRERLESIDALLSDATTRKLTMYAVQNWLNKLEDVARVADAFMDELAYEVARRKVENCHKVLEFFSLSKNSILYRFKVARKINYINTSFDNIFKWAGDIGLQPVAHLSSSMQVKEIRNTPPFEDESQIVGRDHDVSYLVQTVCKNHEQDLQVIAVVGMGGQGKTTLARIVYNREDVIKVFPKRMWVTVSDDFDFMKILNQMVVSLTSTTSMLENTEGLIKNLQRYLKGKKFLLVLDDVWNEKQGEWENLRNSLLGVGGARGSNILITTRKQEVIDAMQCSVSYQVEKLAEEYSWELFKQGAFSHGGVLENEEFAALGRNMVEKCGGLPLAIKTLGGLLRSKKSEREWLLIQNNEIWKSKGFLLPPRGSNALMEDIGSEYFNILLWNSLLQDVGRDEFGNITSCKMHDLVHDLALDVSKHHTATVKAENELDNISGAIYLRLDNSIPDIKPATRNKSFDRVQILYAGDHILGDVLPYLKHLTVLVLNSQKVTNELPSSLKKLKYLKHLDISCCPYKLPSYITKFYNLQTLRVLTLQELPKQICNLVNLRHLYIVNEYERLMFAGIERLTCLQTLPHFVVSRDHNCLLQQLEGLNNLRGGLHLYGLSDVANMEEARKAKLCRKSNIQRLLLDWSNNGDDRNDREYGDEDVMEGLKPHTNLKKLTIVKFKGKMFASWIPMMTNLVRITLRDCNRCEGFPPLGHLPKLREMEMNKMNSVKVIGSDFNESVGSSGNSELGECGPKEKVSTMYPSLTKLILWDLPKLEEWLEPVTHTGVEDQHTVLIFPKVEVLTVGSCSKFSRIPSNSFTSLKRLEIINLDSSILLDTMSRNISSITHLSMWKVNDGSGGSSNIESIDKLVKSNSLSLKSMSLHDCQGLKSLTLGVALEVLEVESILPAGEDDLRLSITFPVLTELYITDFEGVKALPDSLAKLPCLKELHIMNCENLTSLPTFEECDSLGNLTISGCSILKERCRKESGPEWFKIQHIPNIKWDRVWWP</sequence>
<protein>
    <submittedName>
        <fullName evidence="10">NB-ARC domain-containing protein</fullName>
    </submittedName>
</protein>
<dbReference type="SUPFAM" id="SSF52540">
    <property type="entry name" value="P-loop containing nucleoside triphosphate hydrolases"/>
    <property type="match status" value="1"/>
</dbReference>
<dbReference type="Gene3D" id="3.40.50.300">
    <property type="entry name" value="P-loop containing nucleotide triphosphate hydrolases"/>
    <property type="match status" value="1"/>
</dbReference>
<dbReference type="SUPFAM" id="SSF52058">
    <property type="entry name" value="L domain-like"/>
    <property type="match status" value="2"/>
</dbReference>
<name>A0AAD8M9F2_9APIA</name>
<keyword evidence="2" id="KW-0677">Repeat</keyword>
<dbReference type="Gene3D" id="1.10.8.430">
    <property type="entry name" value="Helical domain of apoptotic protease-activating factors"/>
    <property type="match status" value="1"/>
</dbReference>
<proteinExistence type="predicted"/>
<reference evidence="10" key="1">
    <citation type="submission" date="2023-02" db="EMBL/GenBank/DDBJ databases">
        <title>Genome of toxic invasive species Heracleum sosnowskyi carries increased number of genes despite the absence of recent whole-genome duplications.</title>
        <authorList>
            <person name="Schelkunov M."/>
            <person name="Shtratnikova V."/>
            <person name="Makarenko M."/>
            <person name="Klepikova A."/>
            <person name="Omelchenko D."/>
            <person name="Novikova G."/>
            <person name="Obukhova E."/>
            <person name="Bogdanov V."/>
            <person name="Penin A."/>
            <person name="Logacheva M."/>
        </authorList>
    </citation>
    <scope>NUCLEOTIDE SEQUENCE</scope>
    <source>
        <strain evidence="10">Hsosn_3</strain>
        <tissue evidence="10">Leaf</tissue>
    </source>
</reference>
<dbReference type="Gene3D" id="1.20.5.4130">
    <property type="match status" value="1"/>
</dbReference>
<dbReference type="EMBL" id="JAUIZM010000009">
    <property type="protein sequence ID" value="KAK1364472.1"/>
    <property type="molecule type" value="Genomic_DNA"/>
</dbReference>
<dbReference type="Proteomes" id="UP001237642">
    <property type="component" value="Unassembled WGS sequence"/>
</dbReference>
<dbReference type="AlphaFoldDB" id="A0AAD8M9F2"/>
<evidence type="ECO:0000259" key="8">
    <source>
        <dbReference type="Pfam" id="PF23559"/>
    </source>
</evidence>
<dbReference type="InterPro" id="IPR042197">
    <property type="entry name" value="Apaf_helical"/>
</dbReference>
<evidence type="ECO:0000256" key="5">
    <source>
        <dbReference type="ARBA" id="ARBA00022840"/>
    </source>
</evidence>
<dbReference type="InterPro" id="IPR002182">
    <property type="entry name" value="NB-ARC"/>
</dbReference>
<dbReference type="PRINTS" id="PR00364">
    <property type="entry name" value="DISEASERSIST"/>
</dbReference>
<dbReference type="GO" id="GO:0043531">
    <property type="term" value="F:ADP binding"/>
    <property type="evidence" value="ECO:0007669"/>
    <property type="project" value="InterPro"/>
</dbReference>
<keyword evidence="5" id="KW-0067">ATP-binding</keyword>
<evidence type="ECO:0000259" key="6">
    <source>
        <dbReference type="Pfam" id="PF00931"/>
    </source>
</evidence>